<reference evidence="2" key="1">
    <citation type="submission" date="2020-11" db="EMBL/GenBank/DDBJ databases">
        <authorList>
            <person name="Tran Van P."/>
        </authorList>
    </citation>
    <scope>NUCLEOTIDE SEQUENCE</scope>
</reference>
<sequence length="469" mass="50983">MSDWEETFSRLTTDNNSGVQESGAASGRASSEAPEADERASSRAPNRGSSRASRDLSPTTENIMETFNFKAGRTSRRSEVTSRTESSKLSAKSSMGSFCFSDVSDSFKFPESLKAVHPSNVNVQYATGRAAEKALEDVTRPQKSKYFSSSIPRPVGTRKQDKQPDTLVKTPENRVRESTSPRPQSRGTFVVHKRSSTAGGATFTVNRGSSEVGGTYTVLPEHKDENTGRPGSSGEGSMRRSEEKNGFGQQPGLEEEQEPELPNEPEPEVPQPTEQPPGPERGMTLLDVSRLDEEIQTAASEDEAPGVKALLPGLVRELQAVATEIAVRERQRNDEPRTATGDPFLVKKPKIFARDLAEFYDPNHQEASDQLSIVKDYSIVLVTVDGFEAKKGVLPTSKFNIGQHLYVGGVPSSAQKRFVGCVRGLEFAGKQVDVASEGQLAGVGQCFRDVEEGAYFTGDSYALYGTCHV</sequence>
<dbReference type="SUPFAM" id="SSF49899">
    <property type="entry name" value="Concanavalin A-like lectins/glucanases"/>
    <property type="match status" value="1"/>
</dbReference>
<organism evidence="2">
    <name type="scientific">Cyprideis torosa</name>
    <dbReference type="NCBI Taxonomy" id="163714"/>
    <lineage>
        <taxon>Eukaryota</taxon>
        <taxon>Metazoa</taxon>
        <taxon>Ecdysozoa</taxon>
        <taxon>Arthropoda</taxon>
        <taxon>Crustacea</taxon>
        <taxon>Oligostraca</taxon>
        <taxon>Ostracoda</taxon>
        <taxon>Podocopa</taxon>
        <taxon>Podocopida</taxon>
        <taxon>Cytherocopina</taxon>
        <taxon>Cytheroidea</taxon>
        <taxon>Cytherideidae</taxon>
        <taxon>Cyprideis</taxon>
    </lineage>
</organism>
<feature type="compositionally biased region" description="Basic and acidic residues" evidence="1">
    <location>
        <begin position="76"/>
        <end position="86"/>
    </location>
</feature>
<accession>A0A7R8WQ96</accession>
<dbReference type="InterPro" id="IPR013320">
    <property type="entry name" value="ConA-like_dom_sf"/>
</dbReference>
<dbReference type="OrthoDB" id="8545473at2759"/>
<feature type="compositionally biased region" description="Pro residues" evidence="1">
    <location>
        <begin position="268"/>
        <end position="279"/>
    </location>
</feature>
<evidence type="ECO:0000256" key="1">
    <source>
        <dbReference type="SAM" id="MobiDB-lite"/>
    </source>
</evidence>
<dbReference type="AlphaFoldDB" id="A0A7R8WQ96"/>
<feature type="region of interest" description="Disordered" evidence="1">
    <location>
        <begin position="133"/>
        <end position="283"/>
    </location>
</feature>
<feature type="non-terminal residue" evidence="2">
    <location>
        <position position="1"/>
    </location>
</feature>
<proteinExistence type="predicted"/>
<gene>
    <name evidence="2" type="ORF">CTOB1V02_LOCUS13733</name>
</gene>
<feature type="compositionally biased region" description="Polar residues" evidence="1">
    <location>
        <begin position="43"/>
        <end position="65"/>
    </location>
</feature>
<name>A0A7R8WQ96_9CRUS</name>
<dbReference type="EMBL" id="OB675444">
    <property type="protein sequence ID" value="CAD7235918.1"/>
    <property type="molecule type" value="Genomic_DNA"/>
</dbReference>
<protein>
    <submittedName>
        <fullName evidence="2">Uncharacterized protein</fullName>
    </submittedName>
</protein>
<feature type="compositionally biased region" description="Polar residues" evidence="1">
    <location>
        <begin position="9"/>
        <end position="20"/>
    </location>
</feature>
<feature type="compositionally biased region" description="Polar residues" evidence="1">
    <location>
        <begin position="196"/>
        <end position="209"/>
    </location>
</feature>
<evidence type="ECO:0000313" key="2">
    <source>
        <dbReference type="EMBL" id="CAD7235918.1"/>
    </source>
</evidence>
<feature type="compositionally biased region" description="Low complexity" evidence="1">
    <location>
        <begin position="21"/>
        <end position="33"/>
    </location>
</feature>
<feature type="region of interest" description="Disordered" evidence="1">
    <location>
        <begin position="1"/>
        <end position="94"/>
    </location>
</feature>
<feature type="compositionally biased region" description="Acidic residues" evidence="1">
    <location>
        <begin position="253"/>
        <end position="267"/>
    </location>
</feature>
<dbReference type="Gene3D" id="2.60.120.200">
    <property type="match status" value="2"/>
</dbReference>